<feature type="domain" description="Ribosomal protein eL8/eL30/eS12/Gadd45" evidence="1">
    <location>
        <begin position="5"/>
        <end position="92"/>
    </location>
</feature>
<reference evidence="2" key="1">
    <citation type="submission" date="2024-05" db="EMBL/GenBank/DDBJ databases">
        <title>Isolation and characterization of Sporomusa carbonis sp. nov., a carboxydotrophic hydrogenogen in the genus of Sporomusa isolated from a charcoal burning pile.</title>
        <authorList>
            <person name="Boeer T."/>
            <person name="Rosenbaum F."/>
            <person name="Eysell L."/>
            <person name="Mueller V."/>
            <person name="Daniel R."/>
            <person name="Poehlein A."/>
        </authorList>
    </citation>
    <scope>NUCLEOTIDE SEQUENCE [LARGE SCALE GENOMIC DNA]</scope>
    <source>
        <strain evidence="2">DSM 3132</strain>
    </source>
</reference>
<gene>
    <name evidence="2" type="primary">rplGA</name>
    <name evidence="2" type="ORF">SPACI_026660</name>
</gene>
<keyword evidence="2" id="KW-0689">Ribosomal protein</keyword>
<dbReference type="GO" id="GO:0005840">
    <property type="term" value="C:ribosome"/>
    <property type="evidence" value="ECO:0007669"/>
    <property type="project" value="UniProtKB-KW"/>
</dbReference>
<organism evidence="2 3">
    <name type="scientific">Sporomusa acidovorans (strain ATCC 49682 / DSM 3132 / Mol)</name>
    <dbReference type="NCBI Taxonomy" id="1123286"/>
    <lineage>
        <taxon>Bacteria</taxon>
        <taxon>Bacillati</taxon>
        <taxon>Bacillota</taxon>
        <taxon>Negativicutes</taxon>
        <taxon>Selenomonadales</taxon>
        <taxon>Sporomusaceae</taxon>
        <taxon>Sporomusa</taxon>
    </lineage>
</organism>
<evidence type="ECO:0000313" key="3">
    <source>
        <dbReference type="Proteomes" id="UP000216052"/>
    </source>
</evidence>
<dbReference type="Pfam" id="PF01248">
    <property type="entry name" value="Ribosomal_L7Ae"/>
    <property type="match status" value="1"/>
</dbReference>
<keyword evidence="2" id="KW-0687">Ribonucleoprotein</keyword>
<keyword evidence="3" id="KW-1185">Reference proteome</keyword>
<evidence type="ECO:0000313" key="2">
    <source>
        <dbReference type="EMBL" id="XFO72613.1"/>
    </source>
</evidence>
<name>A0ABZ3J3F9_SPOA4</name>
<dbReference type="EMBL" id="CP155571">
    <property type="protein sequence ID" value="XFO72613.1"/>
    <property type="molecule type" value="Genomic_DNA"/>
</dbReference>
<dbReference type="InterPro" id="IPR004038">
    <property type="entry name" value="Ribosomal_eL8/eL30/eS12/Gad45"/>
</dbReference>
<evidence type="ECO:0000259" key="1">
    <source>
        <dbReference type="Pfam" id="PF01248"/>
    </source>
</evidence>
<proteinExistence type="predicted"/>
<accession>A0ABZ3J3F9</accession>
<dbReference type="SUPFAM" id="SSF55315">
    <property type="entry name" value="L30e-like"/>
    <property type="match status" value="1"/>
</dbReference>
<dbReference type="RefSeq" id="WP_093791676.1">
    <property type="nucleotide sequence ID" value="NZ_CP155571.1"/>
</dbReference>
<dbReference type="InterPro" id="IPR029064">
    <property type="entry name" value="Ribosomal_eL30-like_sf"/>
</dbReference>
<protein>
    <submittedName>
        <fullName evidence="2">Ribosomal protein YlxQ</fullName>
    </submittedName>
</protein>
<sequence>MNEQKLMSLLGLAQKAGKIVSGEFGVQGAIKSGKAKLLIIAIDASDSTQKEYQHLAKSRNIAMFCALSKEQLGGAIGKALRAVVAVTDEGFTKPIVTILKA</sequence>
<dbReference type="Gene3D" id="3.30.1330.30">
    <property type="match status" value="1"/>
</dbReference>
<dbReference type="Proteomes" id="UP000216052">
    <property type="component" value="Chromosome"/>
</dbReference>